<feature type="domain" description="Methyltransferase" evidence="4">
    <location>
        <begin position="37"/>
        <end position="132"/>
    </location>
</feature>
<evidence type="ECO:0000313" key="5">
    <source>
        <dbReference type="EMBL" id="GLQ12272.1"/>
    </source>
</evidence>
<evidence type="ECO:0000313" key="6">
    <source>
        <dbReference type="Proteomes" id="UP001161406"/>
    </source>
</evidence>
<gene>
    <name evidence="5" type="ORF">GCM10007913_42050</name>
</gene>
<dbReference type="PANTHER" id="PTHR43464">
    <property type="entry name" value="METHYLTRANSFERASE"/>
    <property type="match status" value="1"/>
</dbReference>
<dbReference type="RefSeq" id="WP_284394115.1">
    <property type="nucleotide sequence ID" value="NZ_BSNG01000004.1"/>
</dbReference>
<keyword evidence="6" id="KW-1185">Reference proteome</keyword>
<dbReference type="PANTHER" id="PTHR43464:SF19">
    <property type="entry name" value="UBIQUINONE BIOSYNTHESIS O-METHYLTRANSFERASE, MITOCHONDRIAL"/>
    <property type="match status" value="1"/>
</dbReference>
<reference evidence="5" key="2">
    <citation type="submission" date="2023-01" db="EMBL/GenBank/DDBJ databases">
        <title>Draft genome sequence of Devosia yakushimensis strain NBRC 103855.</title>
        <authorList>
            <person name="Sun Q."/>
            <person name="Mori K."/>
        </authorList>
    </citation>
    <scope>NUCLEOTIDE SEQUENCE</scope>
    <source>
        <strain evidence="5">NBRC 103855</strain>
    </source>
</reference>
<evidence type="ECO:0000256" key="1">
    <source>
        <dbReference type="ARBA" id="ARBA00022603"/>
    </source>
</evidence>
<evidence type="ECO:0000259" key="4">
    <source>
        <dbReference type="Pfam" id="PF13649"/>
    </source>
</evidence>
<dbReference type="EMBL" id="BSNG01000004">
    <property type="protein sequence ID" value="GLQ12272.1"/>
    <property type="molecule type" value="Genomic_DNA"/>
</dbReference>
<dbReference type="InterPro" id="IPR041698">
    <property type="entry name" value="Methyltransf_25"/>
</dbReference>
<name>A0ABQ5UJP1_9HYPH</name>
<dbReference type="InterPro" id="IPR029063">
    <property type="entry name" value="SAM-dependent_MTases_sf"/>
</dbReference>
<evidence type="ECO:0000256" key="3">
    <source>
        <dbReference type="ARBA" id="ARBA00022691"/>
    </source>
</evidence>
<dbReference type="Pfam" id="PF13649">
    <property type="entry name" value="Methyltransf_25"/>
    <property type="match status" value="1"/>
</dbReference>
<sequence length="248" mass="27759">MADDLYDRPELYDLVSPADPEMENFYVEEAGGPGRQVLELACGTGRLTLPLARSGADVTGGDLSQTMLATARQRANAEGLAPRLAQLDMRDFELGRRFDTIVVAANSLLHLTQTGNHLAFLAAAARHLQPDGRLIFDIFVPSAWILSRPSGERQLLGLFEHPELGEVRIEETIAYDPISQISHIDWYWSRPAESDFRHTRLEMRQIYPQELVLLLERGGFALVERFGGFDRRPLTPTSMRQVVVCAAK</sequence>
<dbReference type="Gene3D" id="3.40.50.150">
    <property type="entry name" value="Vaccinia Virus protein VP39"/>
    <property type="match status" value="1"/>
</dbReference>
<dbReference type="Proteomes" id="UP001161406">
    <property type="component" value="Unassembled WGS sequence"/>
</dbReference>
<keyword evidence="1 5" id="KW-0489">Methyltransferase</keyword>
<dbReference type="GO" id="GO:0032259">
    <property type="term" value="P:methylation"/>
    <property type="evidence" value="ECO:0007669"/>
    <property type="project" value="UniProtKB-KW"/>
</dbReference>
<organism evidence="5 6">
    <name type="scientific">Devosia yakushimensis</name>
    <dbReference type="NCBI Taxonomy" id="470028"/>
    <lineage>
        <taxon>Bacteria</taxon>
        <taxon>Pseudomonadati</taxon>
        <taxon>Pseudomonadota</taxon>
        <taxon>Alphaproteobacteria</taxon>
        <taxon>Hyphomicrobiales</taxon>
        <taxon>Devosiaceae</taxon>
        <taxon>Devosia</taxon>
    </lineage>
</organism>
<keyword evidence="3" id="KW-0949">S-adenosyl-L-methionine</keyword>
<accession>A0ABQ5UJP1</accession>
<keyword evidence="2" id="KW-0808">Transferase</keyword>
<dbReference type="SUPFAM" id="SSF53335">
    <property type="entry name" value="S-adenosyl-L-methionine-dependent methyltransferases"/>
    <property type="match status" value="1"/>
</dbReference>
<proteinExistence type="predicted"/>
<comment type="caution">
    <text evidence="5">The sequence shown here is derived from an EMBL/GenBank/DDBJ whole genome shotgun (WGS) entry which is preliminary data.</text>
</comment>
<dbReference type="CDD" id="cd02440">
    <property type="entry name" value="AdoMet_MTases"/>
    <property type="match status" value="1"/>
</dbReference>
<evidence type="ECO:0000256" key="2">
    <source>
        <dbReference type="ARBA" id="ARBA00022679"/>
    </source>
</evidence>
<dbReference type="GO" id="GO:0008168">
    <property type="term" value="F:methyltransferase activity"/>
    <property type="evidence" value="ECO:0007669"/>
    <property type="project" value="UniProtKB-KW"/>
</dbReference>
<protein>
    <submittedName>
        <fullName evidence="5">Methyltransferase</fullName>
    </submittedName>
</protein>
<reference evidence="5" key="1">
    <citation type="journal article" date="2014" name="Int. J. Syst. Evol. Microbiol.">
        <title>Complete genome of a new Firmicutes species belonging to the dominant human colonic microbiota ('Ruminococcus bicirculans') reveals two chromosomes and a selective capacity to utilize plant glucans.</title>
        <authorList>
            <consortium name="NISC Comparative Sequencing Program"/>
            <person name="Wegmann U."/>
            <person name="Louis P."/>
            <person name="Goesmann A."/>
            <person name="Henrissat B."/>
            <person name="Duncan S.H."/>
            <person name="Flint H.J."/>
        </authorList>
    </citation>
    <scope>NUCLEOTIDE SEQUENCE</scope>
    <source>
        <strain evidence="5">NBRC 103855</strain>
    </source>
</reference>